<reference evidence="2" key="1">
    <citation type="submission" date="2015-04" db="UniProtKB">
        <authorList>
            <consortium name="EnsemblPlants"/>
        </authorList>
    </citation>
    <scope>IDENTIFICATION</scope>
    <source>
        <strain evidence="2">SL10</strain>
    </source>
</reference>
<dbReference type="STRING" id="4536.A0A0E0HRT6"/>
<accession>A0A0E0HRT6</accession>
<feature type="region of interest" description="Disordered" evidence="1">
    <location>
        <begin position="97"/>
        <end position="117"/>
    </location>
</feature>
<protein>
    <submittedName>
        <fullName evidence="2">Uncharacterized protein</fullName>
    </submittedName>
</protein>
<dbReference type="EnsemblPlants" id="ONIVA06G20250.1">
    <property type="protein sequence ID" value="ONIVA06G20250.1"/>
    <property type="gene ID" value="ONIVA06G20250"/>
</dbReference>
<reference evidence="2" key="2">
    <citation type="submission" date="2018-04" db="EMBL/GenBank/DDBJ databases">
        <title>OnivRS2 (Oryza nivara Reference Sequence Version 2).</title>
        <authorList>
            <person name="Zhang J."/>
            <person name="Kudrna D."/>
            <person name="Lee S."/>
            <person name="Talag J."/>
            <person name="Rajasekar S."/>
            <person name="Welchert J."/>
            <person name="Hsing Y.-I."/>
            <person name="Wing R.A."/>
        </authorList>
    </citation>
    <scope>NUCLEOTIDE SEQUENCE [LARGE SCALE GENOMIC DNA]</scope>
    <source>
        <strain evidence="2">SL10</strain>
    </source>
</reference>
<dbReference type="AlphaFoldDB" id="A0A0E0HRT6"/>
<dbReference type="Gramene" id="ONIVA06G20250.1">
    <property type="protein sequence ID" value="ONIVA06G20250.1"/>
    <property type="gene ID" value="ONIVA06G20250"/>
</dbReference>
<organism evidence="2">
    <name type="scientific">Oryza nivara</name>
    <name type="common">Indian wild rice</name>
    <name type="synonym">Oryza sativa f. spontanea</name>
    <dbReference type="NCBI Taxonomy" id="4536"/>
    <lineage>
        <taxon>Eukaryota</taxon>
        <taxon>Viridiplantae</taxon>
        <taxon>Streptophyta</taxon>
        <taxon>Embryophyta</taxon>
        <taxon>Tracheophyta</taxon>
        <taxon>Spermatophyta</taxon>
        <taxon>Magnoliopsida</taxon>
        <taxon>Liliopsida</taxon>
        <taxon>Poales</taxon>
        <taxon>Poaceae</taxon>
        <taxon>BOP clade</taxon>
        <taxon>Oryzoideae</taxon>
        <taxon>Oryzeae</taxon>
        <taxon>Oryzinae</taxon>
        <taxon>Oryza</taxon>
    </lineage>
</organism>
<proteinExistence type="predicted"/>
<sequence>MMTDPHMDNSPRTQLSAPESLGEHRVADIQTSYSHRLHTNNVLESQQRKTGITRAELELKTRNIHWGDLNLEEKKRTRKELKAEYNELLAAENCISKSQEDDVITNENYERASLRDP</sequence>
<dbReference type="Proteomes" id="UP000006591">
    <property type="component" value="Chromosome 6"/>
</dbReference>
<evidence type="ECO:0000256" key="1">
    <source>
        <dbReference type="SAM" id="MobiDB-lite"/>
    </source>
</evidence>
<evidence type="ECO:0000313" key="3">
    <source>
        <dbReference type="Proteomes" id="UP000006591"/>
    </source>
</evidence>
<feature type="region of interest" description="Disordered" evidence="1">
    <location>
        <begin position="1"/>
        <end position="24"/>
    </location>
</feature>
<feature type="compositionally biased region" description="Basic and acidic residues" evidence="1">
    <location>
        <begin position="108"/>
        <end position="117"/>
    </location>
</feature>
<dbReference type="HOGENOM" id="CLU_2088717_0_0_1"/>
<evidence type="ECO:0000313" key="2">
    <source>
        <dbReference type="EnsemblPlants" id="ONIVA06G20250.1"/>
    </source>
</evidence>
<name>A0A0E0HRT6_ORYNI</name>
<keyword evidence="3" id="KW-1185">Reference proteome</keyword>